<feature type="transmembrane region" description="Helical" evidence="7">
    <location>
        <begin position="62"/>
        <end position="85"/>
    </location>
</feature>
<dbReference type="InterPro" id="IPR051790">
    <property type="entry name" value="Cytochrome_c-biogenesis_DsbD"/>
</dbReference>
<proteinExistence type="inferred from homology"/>
<evidence type="ECO:0000256" key="2">
    <source>
        <dbReference type="ARBA" id="ARBA00006143"/>
    </source>
</evidence>
<evidence type="ECO:0000256" key="6">
    <source>
        <dbReference type="ARBA" id="ARBA00023136"/>
    </source>
</evidence>
<dbReference type="PANTHER" id="PTHR31272">
    <property type="entry name" value="CYTOCHROME C-TYPE BIOGENESIS PROTEIN HI_1454-RELATED"/>
    <property type="match status" value="1"/>
</dbReference>
<dbReference type="RefSeq" id="WP_046551145.1">
    <property type="nucleotide sequence ID" value="NZ_CP011308.1"/>
</dbReference>
<dbReference type="InterPro" id="IPR003834">
    <property type="entry name" value="Cyt_c_assmbl_TM_dom"/>
</dbReference>
<dbReference type="PANTHER" id="PTHR31272:SF6">
    <property type="entry name" value="CYTOCHROME C-TYPE BIOGENESIS CCDA-LIKE CHLOROPLASTIC PROTEIN"/>
    <property type="match status" value="1"/>
</dbReference>
<keyword evidence="5 7" id="KW-1133">Transmembrane helix</keyword>
<keyword evidence="3 7" id="KW-0812">Transmembrane</keyword>
<dbReference type="GO" id="GO:0016020">
    <property type="term" value="C:membrane"/>
    <property type="evidence" value="ECO:0007669"/>
    <property type="project" value="UniProtKB-SubCell"/>
</dbReference>
<feature type="transmembrane region" description="Helical" evidence="7">
    <location>
        <begin position="212"/>
        <end position="230"/>
    </location>
</feature>
<organism evidence="9 10">
    <name type="scientific">Sulfurovum lithotrophicum</name>
    <dbReference type="NCBI Taxonomy" id="206403"/>
    <lineage>
        <taxon>Bacteria</taxon>
        <taxon>Pseudomonadati</taxon>
        <taxon>Campylobacterota</taxon>
        <taxon>Epsilonproteobacteria</taxon>
        <taxon>Campylobacterales</taxon>
        <taxon>Sulfurovaceae</taxon>
        <taxon>Sulfurovum</taxon>
    </lineage>
</organism>
<gene>
    <name evidence="9" type="ORF">YH65_06390</name>
</gene>
<name>A0A7U4RQN5_9BACT</name>
<protein>
    <submittedName>
        <fullName evidence="9">Cytochrome C biogenesis protein</fullName>
    </submittedName>
</protein>
<evidence type="ECO:0000256" key="7">
    <source>
        <dbReference type="SAM" id="Phobius"/>
    </source>
</evidence>
<evidence type="ECO:0000256" key="5">
    <source>
        <dbReference type="ARBA" id="ARBA00022989"/>
    </source>
</evidence>
<evidence type="ECO:0000256" key="4">
    <source>
        <dbReference type="ARBA" id="ARBA00022748"/>
    </source>
</evidence>
<feature type="transmembrane region" description="Helical" evidence="7">
    <location>
        <begin position="139"/>
        <end position="160"/>
    </location>
</feature>
<evidence type="ECO:0000259" key="8">
    <source>
        <dbReference type="Pfam" id="PF02683"/>
    </source>
</evidence>
<dbReference type="Pfam" id="PF02683">
    <property type="entry name" value="DsbD_TM"/>
    <property type="match status" value="1"/>
</dbReference>
<comment type="subcellular location">
    <subcellularLocation>
        <location evidence="1">Membrane</location>
        <topology evidence="1">Multi-pass membrane protein</topology>
    </subcellularLocation>
</comment>
<feature type="domain" description="Cytochrome C biogenesis protein transmembrane" evidence="8">
    <location>
        <begin position="19"/>
        <end position="227"/>
    </location>
</feature>
<reference evidence="9 10" key="1">
    <citation type="submission" date="2015-04" db="EMBL/GenBank/DDBJ databases">
        <title>Complete genome sequence of Sulfurovum lithotrophicum ATCC BAA-797T.</title>
        <authorList>
            <person name="Ahn J."/>
            <person name="Park G."/>
            <person name="Jeon W."/>
            <person name="Jang Y."/>
            <person name="Jang M."/>
            <person name="Lee H."/>
            <person name="Lee H."/>
        </authorList>
    </citation>
    <scope>NUCLEOTIDE SEQUENCE [LARGE SCALE GENOMIC DNA]</scope>
    <source>
        <strain evidence="10">ATCC BAA-797 / 42BKT</strain>
    </source>
</reference>
<feature type="transmembrane region" description="Helical" evidence="7">
    <location>
        <begin position="20"/>
        <end position="50"/>
    </location>
</feature>
<evidence type="ECO:0000313" key="10">
    <source>
        <dbReference type="Proteomes" id="UP000034444"/>
    </source>
</evidence>
<feature type="transmembrane region" description="Helical" evidence="7">
    <location>
        <begin position="172"/>
        <end position="200"/>
    </location>
</feature>
<accession>A0A7U4RQN5</accession>
<dbReference type="OrthoDB" id="5339786at2"/>
<dbReference type="AlphaFoldDB" id="A0A7U4RQN5"/>
<evidence type="ECO:0000256" key="1">
    <source>
        <dbReference type="ARBA" id="ARBA00004141"/>
    </source>
</evidence>
<dbReference type="EMBL" id="CP011308">
    <property type="protein sequence ID" value="AKF25063.1"/>
    <property type="molecule type" value="Genomic_DNA"/>
</dbReference>
<feature type="transmembrane region" description="Helical" evidence="7">
    <location>
        <begin position="97"/>
        <end position="118"/>
    </location>
</feature>
<comment type="similarity">
    <text evidence="2">Belongs to the DsbD family.</text>
</comment>
<dbReference type="GO" id="GO:0017004">
    <property type="term" value="P:cytochrome complex assembly"/>
    <property type="evidence" value="ECO:0007669"/>
    <property type="project" value="UniProtKB-KW"/>
</dbReference>
<reference evidence="10" key="2">
    <citation type="journal article" date="2017" name="Stand. Genomic Sci.">
        <title>Complete genome sequence of the sulfur-oxidizing chemolithoautotrophic Sulfurovum lithotrophicum 42BKTT.</title>
        <authorList>
            <person name="Jeon W."/>
            <person name="Priscilla L."/>
            <person name="Park G."/>
            <person name="Lee H."/>
            <person name="Lee N."/>
            <person name="Lee D."/>
            <person name="Kwon H."/>
            <person name="Ahn I."/>
            <person name="Lee C."/>
            <person name="Lee H."/>
            <person name="Ahn J."/>
        </authorList>
    </citation>
    <scope>NUCLEOTIDE SEQUENCE [LARGE SCALE GENOMIC DNA]</scope>
    <source>
        <strain evidence="10">ATCC BAA-797 / 42BKT</strain>
    </source>
</reference>
<keyword evidence="10" id="KW-1185">Reference proteome</keyword>
<sequence>MGELQPFIAHLLESNSLLTYAGAFLSGSITAAAPCSLVAVPLLVGSAVALNKDLEGRKKVVYTYLFTALFALGVALSFSILGFIVAKFGGFFSIAPMWAYLVAGMVSILIALYAFGVLGEVDKSAIIHRLIHYRLFGGFLIGLIFGLVSTPCASAPLFAIMSLAGSSGYLQAYGLILTFALGHSLLLLIAGVSVGFAQSIASSSTMAKISDWINKGFALLLLGFGIYFFYEAYLQL</sequence>
<evidence type="ECO:0000256" key="3">
    <source>
        <dbReference type="ARBA" id="ARBA00022692"/>
    </source>
</evidence>
<keyword evidence="6 7" id="KW-0472">Membrane</keyword>
<evidence type="ECO:0000313" key="9">
    <source>
        <dbReference type="EMBL" id="AKF25063.1"/>
    </source>
</evidence>
<dbReference type="KEGG" id="slh:YH65_06390"/>
<keyword evidence="4" id="KW-0201">Cytochrome c-type biogenesis</keyword>
<dbReference type="Proteomes" id="UP000034444">
    <property type="component" value="Chromosome"/>
</dbReference>